<name>A0A9N7V8M4_PLEPL</name>
<protein>
    <submittedName>
        <fullName evidence="2">Uncharacterized protein</fullName>
    </submittedName>
</protein>
<reference evidence="2" key="1">
    <citation type="submission" date="2020-03" db="EMBL/GenBank/DDBJ databases">
        <authorList>
            <person name="Weist P."/>
        </authorList>
    </citation>
    <scope>NUCLEOTIDE SEQUENCE</scope>
</reference>
<gene>
    <name evidence="2" type="ORF">PLEPLA_LOCUS35567</name>
</gene>
<feature type="region of interest" description="Disordered" evidence="1">
    <location>
        <begin position="135"/>
        <end position="161"/>
    </location>
</feature>
<proteinExistence type="predicted"/>
<sequence>MAAPDRLPAPRLRGPQLQPDDKGRKHSSNGLRRARINTQRHLHPVAVMRVSGVILSVDYHETCSQAINQEATAGPGVITAAVMTPRHPFTFSVIWKHLQHRHVQHRHGAGHRQMLLSSGECVPLWMLHHQVTEATGEQHGRTAPRRNRAVHTGAPEGGSAA</sequence>
<evidence type="ECO:0000256" key="1">
    <source>
        <dbReference type="SAM" id="MobiDB-lite"/>
    </source>
</evidence>
<evidence type="ECO:0000313" key="3">
    <source>
        <dbReference type="Proteomes" id="UP001153269"/>
    </source>
</evidence>
<dbReference type="AlphaFoldDB" id="A0A9N7V8M4"/>
<dbReference type="Proteomes" id="UP001153269">
    <property type="component" value="Unassembled WGS sequence"/>
</dbReference>
<feature type="region of interest" description="Disordered" evidence="1">
    <location>
        <begin position="1"/>
        <end position="31"/>
    </location>
</feature>
<keyword evidence="3" id="KW-1185">Reference proteome</keyword>
<dbReference type="EMBL" id="CADEAL010003959">
    <property type="protein sequence ID" value="CAB1447899.1"/>
    <property type="molecule type" value="Genomic_DNA"/>
</dbReference>
<evidence type="ECO:0000313" key="2">
    <source>
        <dbReference type="EMBL" id="CAB1447899.1"/>
    </source>
</evidence>
<organism evidence="2 3">
    <name type="scientific">Pleuronectes platessa</name>
    <name type="common">European plaice</name>
    <dbReference type="NCBI Taxonomy" id="8262"/>
    <lineage>
        <taxon>Eukaryota</taxon>
        <taxon>Metazoa</taxon>
        <taxon>Chordata</taxon>
        <taxon>Craniata</taxon>
        <taxon>Vertebrata</taxon>
        <taxon>Euteleostomi</taxon>
        <taxon>Actinopterygii</taxon>
        <taxon>Neopterygii</taxon>
        <taxon>Teleostei</taxon>
        <taxon>Neoteleostei</taxon>
        <taxon>Acanthomorphata</taxon>
        <taxon>Carangaria</taxon>
        <taxon>Pleuronectiformes</taxon>
        <taxon>Pleuronectoidei</taxon>
        <taxon>Pleuronectidae</taxon>
        <taxon>Pleuronectes</taxon>
    </lineage>
</organism>
<comment type="caution">
    <text evidence="2">The sequence shown here is derived from an EMBL/GenBank/DDBJ whole genome shotgun (WGS) entry which is preliminary data.</text>
</comment>
<accession>A0A9N7V8M4</accession>